<comment type="caution">
    <text evidence="1">The sequence shown here is derived from an EMBL/GenBank/DDBJ whole genome shotgun (WGS) entry which is preliminary data.</text>
</comment>
<keyword evidence="2" id="KW-1185">Reference proteome</keyword>
<reference evidence="1" key="1">
    <citation type="submission" date="2022-05" db="EMBL/GenBank/DDBJ databases">
        <title>Chromosome-level genome of Chaenocephalus aceratus.</title>
        <authorList>
            <person name="Park H."/>
        </authorList>
    </citation>
    <scope>NUCLEOTIDE SEQUENCE</scope>
    <source>
        <strain evidence="1">KU_202001</strain>
    </source>
</reference>
<gene>
    <name evidence="1" type="ORF">KUCAC02_014759</name>
</gene>
<accession>A0ACB9WG92</accession>
<name>A0ACB9WG92_CHAAC</name>
<protein>
    <submittedName>
        <fullName evidence="1">Uncharacterized protein</fullName>
    </submittedName>
</protein>
<feature type="non-terminal residue" evidence="1">
    <location>
        <position position="61"/>
    </location>
</feature>
<organism evidence="1 2">
    <name type="scientific">Chaenocephalus aceratus</name>
    <name type="common">Blackfin icefish</name>
    <name type="synonym">Chaenichthys aceratus</name>
    <dbReference type="NCBI Taxonomy" id="36190"/>
    <lineage>
        <taxon>Eukaryota</taxon>
        <taxon>Metazoa</taxon>
        <taxon>Chordata</taxon>
        <taxon>Craniata</taxon>
        <taxon>Vertebrata</taxon>
        <taxon>Euteleostomi</taxon>
        <taxon>Actinopterygii</taxon>
        <taxon>Neopterygii</taxon>
        <taxon>Teleostei</taxon>
        <taxon>Neoteleostei</taxon>
        <taxon>Acanthomorphata</taxon>
        <taxon>Eupercaria</taxon>
        <taxon>Perciformes</taxon>
        <taxon>Notothenioidei</taxon>
        <taxon>Channichthyidae</taxon>
        <taxon>Chaenocephalus</taxon>
    </lineage>
</organism>
<proteinExistence type="predicted"/>
<feature type="non-terminal residue" evidence="1">
    <location>
        <position position="1"/>
    </location>
</feature>
<evidence type="ECO:0000313" key="2">
    <source>
        <dbReference type="Proteomes" id="UP001057452"/>
    </source>
</evidence>
<dbReference type="Proteomes" id="UP001057452">
    <property type="component" value="Chromosome 16"/>
</dbReference>
<dbReference type="EMBL" id="CM043800">
    <property type="protein sequence ID" value="KAI4811890.1"/>
    <property type="molecule type" value="Genomic_DNA"/>
</dbReference>
<evidence type="ECO:0000313" key="1">
    <source>
        <dbReference type="EMBL" id="KAI4811890.1"/>
    </source>
</evidence>
<sequence length="61" mass="6811">QHLSTHPHIPLPVPSIMPTIVCPQGLSAAGLKVVHMHREPSVAERQDFFTSIIQYKYHGDP</sequence>